<feature type="transmembrane region" description="Helical" evidence="2">
    <location>
        <begin position="245"/>
        <end position="270"/>
    </location>
</feature>
<name>A0ABU8Z7T4_9ENTR</name>
<dbReference type="SUPFAM" id="SSF103473">
    <property type="entry name" value="MFS general substrate transporter"/>
    <property type="match status" value="1"/>
</dbReference>
<keyword evidence="2" id="KW-0812">Transmembrane</keyword>
<dbReference type="EMBL" id="JARXNH020000056">
    <property type="protein sequence ID" value="MEK0249639.1"/>
    <property type="molecule type" value="Genomic_DNA"/>
</dbReference>
<dbReference type="PANTHER" id="PTHR11328:SF24">
    <property type="entry name" value="MAJOR FACILITATOR SUPERFAMILY (MFS) PROFILE DOMAIN-CONTAINING PROTEIN"/>
    <property type="match status" value="1"/>
</dbReference>
<feature type="transmembrane region" description="Helical" evidence="2">
    <location>
        <begin position="163"/>
        <end position="184"/>
    </location>
</feature>
<evidence type="ECO:0000256" key="2">
    <source>
        <dbReference type="SAM" id="Phobius"/>
    </source>
</evidence>
<keyword evidence="4" id="KW-1185">Reference proteome</keyword>
<dbReference type="CDD" id="cd17332">
    <property type="entry name" value="MFS_MelB_like"/>
    <property type="match status" value="1"/>
</dbReference>
<comment type="similarity">
    <text evidence="1">Belongs to the sodium:galactoside symporter (TC 2.A.2) family.</text>
</comment>
<comment type="caution">
    <text evidence="3">The sequence shown here is derived from an EMBL/GenBank/DDBJ whole genome shotgun (WGS) entry which is preliminary data.</text>
</comment>
<feature type="transmembrane region" description="Helical" evidence="2">
    <location>
        <begin position="29"/>
        <end position="50"/>
    </location>
</feature>
<dbReference type="Pfam" id="PF13347">
    <property type="entry name" value="MFS_2"/>
    <property type="match status" value="1"/>
</dbReference>
<dbReference type="Proteomes" id="UP001334005">
    <property type="component" value="Unassembled WGS sequence"/>
</dbReference>
<feature type="transmembrane region" description="Helical" evidence="2">
    <location>
        <begin position="127"/>
        <end position="151"/>
    </location>
</feature>
<proteinExistence type="inferred from homology"/>
<accession>A0ABU8Z7T4</accession>
<gene>
    <name evidence="3" type="ORF">QFI66_016245</name>
</gene>
<evidence type="ECO:0000256" key="1">
    <source>
        <dbReference type="ARBA" id="ARBA00009617"/>
    </source>
</evidence>
<keyword evidence="2" id="KW-1133">Transmembrane helix</keyword>
<reference evidence="3 4" key="1">
    <citation type="submission" date="2024-03" db="EMBL/GenBank/DDBJ databases">
        <title>Two novel Raoultella species associated with bleeding cankers of broadleaf hosts, Raoultella scottia sp. nov. and Raoultella lignicola sp. nov.</title>
        <authorList>
            <person name="Brady C.L."/>
        </authorList>
    </citation>
    <scope>NUCLEOTIDE SEQUENCE [LARGE SCALE GENOMIC DNA]</scope>
    <source>
        <strain evidence="3 4">BAC 10a-01-01</strain>
    </source>
</reference>
<feature type="transmembrane region" description="Helical" evidence="2">
    <location>
        <begin position="428"/>
        <end position="445"/>
    </location>
</feature>
<feature type="transmembrane region" description="Helical" evidence="2">
    <location>
        <begin position="311"/>
        <end position="330"/>
    </location>
</feature>
<dbReference type="InterPro" id="IPR039672">
    <property type="entry name" value="MFS_2"/>
</dbReference>
<feature type="transmembrane region" description="Helical" evidence="2">
    <location>
        <begin position="96"/>
        <end position="115"/>
    </location>
</feature>
<feature type="transmembrane region" description="Helical" evidence="2">
    <location>
        <begin position="282"/>
        <end position="302"/>
    </location>
</feature>
<dbReference type="Gene3D" id="1.20.1250.20">
    <property type="entry name" value="MFS general substrate transporter like domains"/>
    <property type="match status" value="1"/>
</dbReference>
<feature type="transmembrane region" description="Helical" evidence="2">
    <location>
        <begin position="336"/>
        <end position="360"/>
    </location>
</feature>
<dbReference type="InterPro" id="IPR001927">
    <property type="entry name" value="Na/Gal_symport"/>
</dbReference>
<protein>
    <submittedName>
        <fullName evidence="3">MFS transporter</fullName>
    </submittedName>
</protein>
<dbReference type="PANTHER" id="PTHR11328">
    <property type="entry name" value="MAJOR FACILITATOR SUPERFAMILY DOMAIN-CONTAINING PROTEIN"/>
    <property type="match status" value="1"/>
</dbReference>
<feature type="transmembrane region" description="Helical" evidence="2">
    <location>
        <begin position="381"/>
        <end position="408"/>
    </location>
</feature>
<evidence type="ECO:0000313" key="3">
    <source>
        <dbReference type="EMBL" id="MEK0249639.1"/>
    </source>
</evidence>
<evidence type="ECO:0000313" key="4">
    <source>
        <dbReference type="Proteomes" id="UP001334005"/>
    </source>
</evidence>
<dbReference type="InterPro" id="IPR036259">
    <property type="entry name" value="MFS_trans_sf"/>
</dbReference>
<keyword evidence="2" id="KW-0472">Membrane</keyword>
<feature type="transmembrane region" description="Helical" evidence="2">
    <location>
        <begin position="196"/>
        <end position="218"/>
    </location>
</feature>
<organism evidence="3 4">
    <name type="scientific">Raoultella scottii</name>
    <dbReference type="NCBI Taxonomy" id="3040937"/>
    <lineage>
        <taxon>Bacteria</taxon>
        <taxon>Pseudomonadati</taxon>
        <taxon>Pseudomonadota</taxon>
        <taxon>Gammaproteobacteria</taxon>
        <taxon>Enterobacterales</taxon>
        <taxon>Enterobacteriaceae</taxon>
        <taxon>Klebsiella/Raoultella group</taxon>
        <taxon>Raoultella</taxon>
    </lineage>
</organism>
<feature type="transmembrane region" description="Helical" evidence="2">
    <location>
        <begin position="56"/>
        <end position="75"/>
    </location>
</feature>
<dbReference type="NCBIfam" id="TIGR00792">
    <property type="entry name" value="gph"/>
    <property type="match status" value="1"/>
</dbReference>
<sequence length="466" mass="51476">MTSTLISTTDSAPKALDDKLSVREKVGYGLGDAGGTVITCLIMNFLTFFYTDVFGLTPALVGTLFLALRVFDAISDPIMGVLADRTQSRWGRFRPWQLWIAVPIGIIGVLTFTVPDASMGVKIAWAFGTYLLLSMSYTAINVPYCALINTMTTRHSEVISCQAWRFVLCGVAGFLVSVGLPWLVKALGQGNTAQGYQYGVGILCAIAVVMFLCCFFWVRERVSLDMMGKFTLREHIAGLRKNDQLLLMLVMSFLLINVFNIRGGGYMYFITYVLEGSTGYTSLFFTMVTFASIFGSVIINLLSRRFDTVRLYYYTNLVLAALAIAMWFLPTGQAYQTLWLVAILGNGIILGFTLPLHFSLMAFSDDYGEWKTGVRSSGMNFAFNLFFIKLAWASSAGIISLIFIYVAYQPGAGNQTALSLSGIASMETLLPALFHLLLAFSIRACKLNNPMMARIATDLRARHVQP</sequence>
<dbReference type="RefSeq" id="WP_331835071.1">
    <property type="nucleotide sequence ID" value="NZ_JARXNH020000056.1"/>
</dbReference>